<keyword evidence="1" id="KW-0732">Signal</keyword>
<reference evidence="3 4" key="1">
    <citation type="submission" date="2017-10" db="EMBL/GenBank/DDBJ databases">
        <title>Paenichitinophaga pekingensis gen. nov., sp. nov., isolated from activated sludge.</title>
        <authorList>
            <person name="Jin D."/>
            <person name="Kong X."/>
            <person name="Deng Y."/>
            <person name="Bai Z."/>
        </authorList>
    </citation>
    <scope>NUCLEOTIDE SEQUENCE [LARGE SCALE GENOMIC DNA]</scope>
    <source>
        <strain evidence="3 4">13</strain>
    </source>
</reference>
<evidence type="ECO:0000313" key="4">
    <source>
        <dbReference type="Proteomes" id="UP000220133"/>
    </source>
</evidence>
<dbReference type="KEGG" id="cbae:COR50_14350"/>
<dbReference type="AlphaFoldDB" id="A0A291QWB2"/>
<feature type="domain" description="Outer membrane protein beta-barrel" evidence="2">
    <location>
        <begin position="462"/>
        <end position="765"/>
    </location>
</feature>
<organism evidence="3 4">
    <name type="scientific">Chitinophaga caeni</name>
    <dbReference type="NCBI Taxonomy" id="2029983"/>
    <lineage>
        <taxon>Bacteria</taxon>
        <taxon>Pseudomonadati</taxon>
        <taxon>Bacteroidota</taxon>
        <taxon>Chitinophagia</taxon>
        <taxon>Chitinophagales</taxon>
        <taxon>Chitinophagaceae</taxon>
        <taxon>Chitinophaga</taxon>
    </lineage>
</organism>
<accession>A0A291QWB2</accession>
<feature type="chain" id="PRO_5012380768" description="Outer membrane protein beta-barrel domain-containing protein" evidence="1">
    <location>
        <begin position="19"/>
        <end position="920"/>
    </location>
</feature>
<dbReference type="Proteomes" id="UP000220133">
    <property type="component" value="Chromosome"/>
</dbReference>
<dbReference type="SUPFAM" id="SSF56935">
    <property type="entry name" value="Porins"/>
    <property type="match status" value="1"/>
</dbReference>
<evidence type="ECO:0000256" key="1">
    <source>
        <dbReference type="SAM" id="SignalP"/>
    </source>
</evidence>
<proteinExistence type="predicted"/>
<dbReference type="Pfam" id="PF14905">
    <property type="entry name" value="OMP_b-brl_3"/>
    <property type="match status" value="2"/>
</dbReference>
<name>A0A291QWB2_9BACT</name>
<feature type="domain" description="Outer membrane protein beta-barrel" evidence="2">
    <location>
        <begin position="778"/>
        <end position="911"/>
    </location>
</feature>
<feature type="signal peptide" evidence="1">
    <location>
        <begin position="1"/>
        <end position="18"/>
    </location>
</feature>
<dbReference type="EMBL" id="CP023777">
    <property type="protein sequence ID" value="ATL48248.1"/>
    <property type="molecule type" value="Genomic_DNA"/>
</dbReference>
<keyword evidence="4" id="KW-1185">Reference proteome</keyword>
<dbReference type="InterPro" id="IPR041700">
    <property type="entry name" value="OMP_b-brl_3"/>
</dbReference>
<sequence>MRIIHLLLFILLTTASRAQNGPVKTQILAHDKKTPMAYQRFGVFNDKTGDMMLQGMTDSLGNIIMGLNPGNYWLKMNAMGYHNLELPFSIGEGSFAALPAKITLQENKAVQLKEVTVRDNTPPVSMKGDTIEYNASRFKTKDGAVVEELLRKLPGVQVDRDGSIKAQGETVQRILVDGKEFFGSDPAIASKNLPADMIDKVQVLDKQSEMAEFTGIKDGQETKTINLVTKKNSKRGIFGNAHAGFGNRDRYDAGFNINSLVDDMQLSALLKGNNVNKSGFSSAELIRMASSNPDMLNNLPPAALSDLMHMKGVSISGSAEALSEIARPVGMTDVLFGGLNFNNDWKNLSWRSDYFFNQSKNTNQFEYNKLVQLVDTSYQYLQQGNQVQDMINHRIGISADWKINPRSSIKFNPNFYINRNSSSQNRDFSSLGLKGDLLNEGTANLHATSRQVTGAMDILLRHRFKRPGNTLMINVKPEIYAFRQNQSNHSSTKFYNVKNEEQVDINQLSDNESRQFHTNINGIYTMPVSRHLFLQAGQRLYLGSARYDTRIKDDQYPNLNPDLSDLLETDQWQSQSKLALAGNWDRFNFTANAGFIRNELKGSSQWQDYTIDQKFSAFAPEIISEYKWTQTSRLKFQYNYNTSLPSIQNLQGLVDKSDPLYIRMGNPDLSPLRKHNITAGFRKFDIKNGKNFYLNAKAQYEDVAVTDSVGIDLNSGAQVIKPVNISGNYNISLSSGQSFRLKNNGSYLNTSLSIGYGKQSIYNNNILSTSRSLNIDPQIDANYYIGSHTSLYGKFRATWNQRSLRIPGLEDQSNWLLNYSLESIHILPLNFTCESSIEFYQTLGMSENYNQTISILNLALQKGFGKSWSLRLEAKDLLNKNAGINSIVGNGYIEERSNTALGRFFLLSAQYKFRKFKKIK</sequence>
<evidence type="ECO:0000259" key="2">
    <source>
        <dbReference type="Pfam" id="PF14905"/>
    </source>
</evidence>
<gene>
    <name evidence="3" type="ORF">COR50_14350</name>
</gene>
<protein>
    <recommendedName>
        <fullName evidence="2">Outer membrane protein beta-barrel domain-containing protein</fullName>
    </recommendedName>
</protein>
<evidence type="ECO:0000313" key="3">
    <source>
        <dbReference type="EMBL" id="ATL48248.1"/>
    </source>
</evidence>